<dbReference type="RefSeq" id="WP_012186042.1">
    <property type="nucleotide sequence ID" value="NC_009954.1"/>
</dbReference>
<dbReference type="OrthoDB" id="379855at2157"/>
<proteinExistence type="predicted"/>
<evidence type="ECO:0000313" key="1">
    <source>
        <dbReference type="EMBL" id="ABW01823.1"/>
    </source>
</evidence>
<reference evidence="1 2" key="1">
    <citation type="submission" date="2007-10" db="EMBL/GenBank/DDBJ databases">
        <title>Complete sequence of Caldivirga maquilingensis IC-167.</title>
        <authorList>
            <consortium name="US DOE Joint Genome Institute"/>
            <person name="Copeland A."/>
            <person name="Lucas S."/>
            <person name="Lapidus A."/>
            <person name="Barry K."/>
            <person name="Glavina del Rio T."/>
            <person name="Dalin E."/>
            <person name="Tice H."/>
            <person name="Pitluck S."/>
            <person name="Saunders E."/>
            <person name="Brettin T."/>
            <person name="Bruce D."/>
            <person name="Detter J.C."/>
            <person name="Han C."/>
            <person name="Schmutz J."/>
            <person name="Larimer F."/>
            <person name="Land M."/>
            <person name="Hauser L."/>
            <person name="Kyrpides N."/>
            <person name="Ivanova N."/>
            <person name="Biddle J.F."/>
            <person name="Zhang Z."/>
            <person name="Fitz-Gibbon S.T."/>
            <person name="Lowe T.M."/>
            <person name="Saltikov C."/>
            <person name="House C.H."/>
            <person name="Richardson P."/>
        </authorList>
    </citation>
    <scope>NUCLEOTIDE SEQUENCE [LARGE SCALE GENOMIC DNA]</scope>
    <source>
        <strain evidence="2">ATCC 700844 / DSM 13496 / JCM 10307 / IC-167</strain>
    </source>
</reference>
<evidence type="ECO:0000313" key="2">
    <source>
        <dbReference type="Proteomes" id="UP000001137"/>
    </source>
</evidence>
<dbReference type="HOGENOM" id="CLU_2419865_0_0_2"/>
<dbReference type="eggNOG" id="arCOG00578">
    <property type="taxonomic scope" value="Archaea"/>
</dbReference>
<dbReference type="AlphaFoldDB" id="A8MDG7"/>
<dbReference type="EMBL" id="CP000852">
    <property type="protein sequence ID" value="ABW01823.1"/>
    <property type="molecule type" value="Genomic_DNA"/>
</dbReference>
<keyword evidence="2" id="KW-1185">Reference proteome</keyword>
<dbReference type="STRING" id="397948.Cmaq_0992"/>
<dbReference type="Proteomes" id="UP000001137">
    <property type="component" value="Chromosome"/>
</dbReference>
<name>A8MDG7_CALMQ</name>
<organism evidence="1 2">
    <name type="scientific">Caldivirga maquilingensis (strain ATCC 700844 / DSM 13496 / JCM 10307 / IC-167)</name>
    <dbReference type="NCBI Taxonomy" id="397948"/>
    <lineage>
        <taxon>Archaea</taxon>
        <taxon>Thermoproteota</taxon>
        <taxon>Thermoprotei</taxon>
        <taxon>Thermoproteales</taxon>
        <taxon>Thermoproteaceae</taxon>
        <taxon>Caldivirga</taxon>
    </lineage>
</organism>
<gene>
    <name evidence="1" type="ordered locus">Cmaq_0992</name>
</gene>
<dbReference type="GeneID" id="5710063"/>
<dbReference type="KEGG" id="cma:Cmaq_0992"/>
<sequence>MVLLRYRCPYCGGRLVMFSEGDAIVVGCSECGIYVIVDAEEAINEVRTDNVGKPMEKALARKLYKKYLMYSVKAMARRENAKSINNSPKDR</sequence>
<protein>
    <submittedName>
        <fullName evidence="1">Uncharacterized protein</fullName>
    </submittedName>
</protein>
<accession>A8MDG7</accession>